<dbReference type="RefSeq" id="WP_089781332.1">
    <property type="nucleotide sequence ID" value="NZ_CABLRR010000006.1"/>
</dbReference>
<dbReference type="EMBL" id="CSTE01000006">
    <property type="protein sequence ID" value="CQR53428.1"/>
    <property type="molecule type" value="Genomic_DNA"/>
</dbReference>
<keyword evidence="3" id="KW-1185">Reference proteome</keyword>
<evidence type="ECO:0000313" key="2">
    <source>
        <dbReference type="EMBL" id="CQR53428.1"/>
    </source>
</evidence>
<dbReference type="AlphaFoldDB" id="A0A0D6JW54"/>
<dbReference type="InterPro" id="IPR058473">
    <property type="entry name" value="DUF8159"/>
</dbReference>
<organism evidence="2 3">
    <name type="scientific">Haloferax massiliensis</name>
    <dbReference type="NCBI Taxonomy" id="1476858"/>
    <lineage>
        <taxon>Archaea</taxon>
        <taxon>Methanobacteriati</taxon>
        <taxon>Methanobacteriota</taxon>
        <taxon>Stenosarchaea group</taxon>
        <taxon>Halobacteria</taxon>
        <taxon>Halobacteriales</taxon>
        <taxon>Haloferacaceae</taxon>
        <taxon>Haloferax</taxon>
    </lineage>
</organism>
<accession>A0A0D6JW54</accession>
<dbReference type="Proteomes" id="UP000198902">
    <property type="component" value="Unassembled WGS sequence"/>
</dbReference>
<dbReference type="OrthoDB" id="290983at2157"/>
<dbReference type="Pfam" id="PF26490">
    <property type="entry name" value="DUF8159"/>
    <property type="match status" value="1"/>
</dbReference>
<evidence type="ECO:0000313" key="3">
    <source>
        <dbReference type="Proteomes" id="UP000198902"/>
    </source>
</evidence>
<name>A0A0D6JW54_9EURY</name>
<gene>
    <name evidence="2" type="ORF">BN996_03610</name>
</gene>
<feature type="domain" description="DUF8159" evidence="1">
    <location>
        <begin position="1"/>
        <end position="114"/>
    </location>
</feature>
<evidence type="ECO:0000259" key="1">
    <source>
        <dbReference type="Pfam" id="PF26490"/>
    </source>
</evidence>
<sequence>MNDLEPAAAVEEALRGNGISVESVSLDDSVSLTYLTAFPDVEPDHGEVGRAVTAFLDLAQDDEFEPRTVEATVLRSEGDVQATWTLEADWIRAYNDYALDDEELSERVLDSLYEGGDA</sequence>
<protein>
    <recommendedName>
        <fullName evidence="1">DUF8159 domain-containing protein</fullName>
    </recommendedName>
</protein>
<reference evidence="3" key="1">
    <citation type="submission" date="2015-03" db="EMBL/GenBank/DDBJ databases">
        <authorList>
            <person name="Urmite Genomes"/>
        </authorList>
    </citation>
    <scope>NUCLEOTIDE SEQUENCE [LARGE SCALE GENOMIC DNA]</scope>
    <source>
        <strain evidence="3">Arc-Hr</strain>
    </source>
</reference>
<proteinExistence type="predicted"/>